<evidence type="ECO:0000256" key="1">
    <source>
        <dbReference type="SAM" id="SignalP"/>
    </source>
</evidence>
<reference evidence="2 3" key="1">
    <citation type="submission" date="2018-03" db="EMBL/GenBank/DDBJ databases">
        <title>Draft genome sequence of the plant growth promoting rhizobacterium Pseudomonas protegens strain BNJ-SS-45 isolated from wheat (Triticum aestivum) rhizosphere.</title>
        <authorList>
            <person name="Bajpai A."/>
            <person name="Shende K."/>
            <person name="Meena N."/>
            <person name="Upadhyayula S.R."/>
            <person name="Suravajhala P."/>
            <person name="Medicherla K.M."/>
            <person name="Johri B.N."/>
        </authorList>
    </citation>
    <scope>NUCLEOTIDE SEQUENCE [LARGE SCALE GENOMIC DNA]</scope>
    <source>
        <strain evidence="2 3">BNJ-SS-45</strain>
    </source>
</reference>
<protein>
    <submittedName>
        <fullName evidence="2">Uncharacterized protein</fullName>
    </submittedName>
</protein>
<feature type="chain" id="PRO_5015667024" evidence="1">
    <location>
        <begin position="17"/>
        <end position="167"/>
    </location>
</feature>
<organism evidence="2 3">
    <name type="scientific">Pseudomonas protegens</name>
    <dbReference type="NCBI Taxonomy" id="380021"/>
    <lineage>
        <taxon>Bacteria</taxon>
        <taxon>Pseudomonadati</taxon>
        <taxon>Pseudomonadota</taxon>
        <taxon>Gammaproteobacteria</taxon>
        <taxon>Pseudomonadales</taxon>
        <taxon>Pseudomonadaceae</taxon>
        <taxon>Pseudomonas</taxon>
    </lineage>
</organism>
<dbReference type="Proteomes" id="UP000244178">
    <property type="component" value="Unassembled WGS sequence"/>
</dbReference>
<accession>A0A2T6GQQ3</accession>
<evidence type="ECO:0000313" key="3">
    <source>
        <dbReference type="Proteomes" id="UP000244178"/>
    </source>
</evidence>
<name>A0A2T6GQQ3_9PSED</name>
<keyword evidence="1" id="KW-0732">Signal</keyword>
<feature type="signal peptide" evidence="1">
    <location>
        <begin position="1"/>
        <end position="16"/>
    </location>
</feature>
<comment type="caution">
    <text evidence="2">The sequence shown here is derived from an EMBL/GenBank/DDBJ whole genome shotgun (WGS) entry which is preliminary data.</text>
</comment>
<dbReference type="EMBL" id="PYJM01000001">
    <property type="protein sequence ID" value="PUA46472.1"/>
    <property type="molecule type" value="Genomic_DNA"/>
</dbReference>
<evidence type="ECO:0000313" key="2">
    <source>
        <dbReference type="EMBL" id="PUA46472.1"/>
    </source>
</evidence>
<proteinExistence type="predicted"/>
<gene>
    <name evidence="2" type="ORF">C5U62_00325</name>
</gene>
<dbReference type="AlphaFoldDB" id="A0A2T6GQQ3"/>
<dbReference type="RefSeq" id="WP_108542725.1">
    <property type="nucleotide sequence ID" value="NZ_PYJM01000001.1"/>
</dbReference>
<sequence length="167" mass="18576">MKYILALFLLSPIACAAAVEVCDANGPKHFISQWAEDGDPVQVLSRVDGVKFSVQEGRVIYNDDLNGDGMKDFIFSSSGSEGSSKDRVYGFFIQCRGYLKFVGGDYFAGVKVLDVSRDGESKYKDIEVYSYQRDKDGSVVYKGGEALTKSYVWSFNRDSQRYEGASE</sequence>